<reference evidence="3" key="1">
    <citation type="submission" date="2022-12" db="EMBL/GenBank/DDBJ databases">
        <title>Draft genome assemblies for two species of Escallonia (Escalloniales).</title>
        <authorList>
            <person name="Chanderbali A."/>
            <person name="Dervinis C."/>
            <person name="Anghel I."/>
            <person name="Soltis D."/>
            <person name="Soltis P."/>
            <person name="Zapata F."/>
        </authorList>
    </citation>
    <scope>NUCLEOTIDE SEQUENCE</scope>
    <source>
        <strain evidence="3">UCBG64.0493</strain>
        <tissue evidence="3">Leaf</tissue>
    </source>
</reference>
<evidence type="ECO:0000313" key="3">
    <source>
        <dbReference type="EMBL" id="KAK3004219.1"/>
    </source>
</evidence>
<comment type="similarity">
    <text evidence="1">Belongs to the ARG7 family.</text>
</comment>
<dbReference type="AlphaFoldDB" id="A0AA88V9F7"/>
<sequence length="132" mass="14675">MEIHELLTEYQDVIEEPHDLPPYRSHDHPIKPVEGAKPAREGGRSGFTKMISSKGSKGYSMLAKTDTRKSTVSGVVPVYVGEEGNKYNVSVEFFSSSAIKDLLEKYKDELGPGSRCHCLARRKSLKRCSSSL</sequence>
<dbReference type="InterPro" id="IPR003676">
    <property type="entry name" value="SAUR_fam"/>
</dbReference>
<evidence type="ECO:0000313" key="4">
    <source>
        <dbReference type="Proteomes" id="UP001188597"/>
    </source>
</evidence>
<feature type="compositionally biased region" description="Basic and acidic residues" evidence="2">
    <location>
        <begin position="17"/>
        <end position="31"/>
    </location>
</feature>
<dbReference type="Pfam" id="PF02519">
    <property type="entry name" value="Auxin_inducible"/>
    <property type="match status" value="1"/>
</dbReference>
<protein>
    <submittedName>
        <fullName evidence="3">Uncharacterized protein</fullName>
    </submittedName>
</protein>
<accession>A0AA88V9F7</accession>
<name>A0AA88V9F7_9ASTE</name>
<gene>
    <name evidence="3" type="ORF">RJ639_019072</name>
</gene>
<keyword evidence="4" id="KW-1185">Reference proteome</keyword>
<dbReference type="Proteomes" id="UP001188597">
    <property type="component" value="Unassembled WGS sequence"/>
</dbReference>
<dbReference type="EMBL" id="JAVXUP010002289">
    <property type="protein sequence ID" value="KAK3004219.1"/>
    <property type="molecule type" value="Genomic_DNA"/>
</dbReference>
<comment type="caution">
    <text evidence="3">The sequence shown here is derived from an EMBL/GenBank/DDBJ whole genome shotgun (WGS) entry which is preliminary data.</text>
</comment>
<evidence type="ECO:0000256" key="2">
    <source>
        <dbReference type="SAM" id="MobiDB-lite"/>
    </source>
</evidence>
<organism evidence="3 4">
    <name type="scientific">Escallonia herrerae</name>
    <dbReference type="NCBI Taxonomy" id="1293975"/>
    <lineage>
        <taxon>Eukaryota</taxon>
        <taxon>Viridiplantae</taxon>
        <taxon>Streptophyta</taxon>
        <taxon>Embryophyta</taxon>
        <taxon>Tracheophyta</taxon>
        <taxon>Spermatophyta</taxon>
        <taxon>Magnoliopsida</taxon>
        <taxon>eudicotyledons</taxon>
        <taxon>Gunneridae</taxon>
        <taxon>Pentapetalae</taxon>
        <taxon>asterids</taxon>
        <taxon>campanulids</taxon>
        <taxon>Escalloniales</taxon>
        <taxon>Escalloniaceae</taxon>
        <taxon>Escallonia</taxon>
    </lineage>
</organism>
<dbReference type="GO" id="GO:0009733">
    <property type="term" value="P:response to auxin"/>
    <property type="evidence" value="ECO:0007669"/>
    <property type="project" value="InterPro"/>
</dbReference>
<feature type="region of interest" description="Disordered" evidence="2">
    <location>
        <begin position="17"/>
        <end position="52"/>
    </location>
</feature>
<evidence type="ECO:0000256" key="1">
    <source>
        <dbReference type="ARBA" id="ARBA00006974"/>
    </source>
</evidence>
<proteinExistence type="inferred from homology"/>